<dbReference type="EMBL" id="JAUSTF010000005">
    <property type="protein sequence ID" value="MDQ0181107.1"/>
    <property type="molecule type" value="Genomic_DNA"/>
</dbReference>
<accession>A0AAW8DG87</accession>
<name>A0AAW8DG87_9MICC</name>
<dbReference type="AlphaFoldDB" id="A0AAW8DG87"/>
<keyword evidence="4" id="KW-1185">Reference proteome</keyword>
<organism evidence="2 5">
    <name type="scientific">Arthrobacter bambusae</name>
    <dbReference type="NCBI Taxonomy" id="1338426"/>
    <lineage>
        <taxon>Bacteria</taxon>
        <taxon>Bacillati</taxon>
        <taxon>Actinomycetota</taxon>
        <taxon>Actinomycetes</taxon>
        <taxon>Micrococcales</taxon>
        <taxon>Micrococcaceae</taxon>
        <taxon>Arthrobacter</taxon>
    </lineage>
</organism>
<feature type="region of interest" description="Disordered" evidence="1">
    <location>
        <begin position="1"/>
        <end position="20"/>
    </location>
</feature>
<dbReference type="Proteomes" id="UP001230951">
    <property type="component" value="Unassembled WGS sequence"/>
</dbReference>
<evidence type="ECO:0000313" key="2">
    <source>
        <dbReference type="EMBL" id="MDP9904911.1"/>
    </source>
</evidence>
<dbReference type="Proteomes" id="UP001242995">
    <property type="component" value="Unassembled WGS sequence"/>
</dbReference>
<proteinExistence type="predicted"/>
<evidence type="ECO:0000313" key="4">
    <source>
        <dbReference type="Proteomes" id="UP001230951"/>
    </source>
</evidence>
<evidence type="ECO:0000256" key="1">
    <source>
        <dbReference type="SAM" id="MobiDB-lite"/>
    </source>
</evidence>
<evidence type="ECO:0000313" key="5">
    <source>
        <dbReference type="Proteomes" id="UP001242995"/>
    </source>
</evidence>
<dbReference type="EMBL" id="JAUSRG010000004">
    <property type="protein sequence ID" value="MDP9904911.1"/>
    <property type="molecule type" value="Genomic_DNA"/>
</dbReference>
<sequence length="53" mass="5992">MATSRETRHAHGKDRRTRSFGCTGPFKVRKLLGSRYWVRAGRVFGLKEGLVAS</sequence>
<reference evidence="2 4" key="1">
    <citation type="submission" date="2023-07" db="EMBL/GenBank/DDBJ databases">
        <title>Sorghum-associated microbial communities from plants grown in Nebraska, USA.</title>
        <authorList>
            <person name="Schachtman D."/>
        </authorList>
    </citation>
    <scope>NUCLEOTIDE SEQUENCE</scope>
    <source>
        <strain evidence="2">DS1006</strain>
        <strain evidence="3 4">DS1016</strain>
    </source>
</reference>
<gene>
    <name evidence="2" type="ORF">J2S90_001870</name>
    <name evidence="3" type="ORF">J2S93_002538</name>
</gene>
<comment type="caution">
    <text evidence="2">The sequence shown here is derived from an EMBL/GenBank/DDBJ whole genome shotgun (WGS) entry which is preliminary data.</text>
</comment>
<protein>
    <submittedName>
        <fullName evidence="2">Uncharacterized protein</fullName>
    </submittedName>
</protein>
<evidence type="ECO:0000313" key="3">
    <source>
        <dbReference type="EMBL" id="MDQ0181107.1"/>
    </source>
</evidence>